<feature type="non-terminal residue" evidence="3">
    <location>
        <position position="1"/>
    </location>
</feature>
<proteinExistence type="inferred from homology"/>
<dbReference type="AlphaFoldDB" id="A0A0J1FKB7"/>
<gene>
    <name evidence="3" type="ORF">EOS_42880</name>
</gene>
<reference evidence="3 4" key="1">
    <citation type="journal article" date="2015" name="Genome Announc.">
        <title>Draft Genome Sequence of Burkholderia sp. Strain PML1(12), an Ectomycorrhizosphere-Inhabiting Bacterium with Effective Mineral-Weathering Ability.</title>
        <authorList>
            <person name="Uroz S."/>
            <person name="Oger P."/>
        </authorList>
    </citation>
    <scope>NUCLEOTIDE SEQUENCE [LARGE SCALE GENOMIC DNA]</scope>
    <source>
        <strain evidence="4">PML1(12)</strain>
    </source>
</reference>
<comment type="similarity">
    <text evidence="1 2">Belongs to the glycogen phosphorylase family.</text>
</comment>
<evidence type="ECO:0000256" key="2">
    <source>
        <dbReference type="RuleBase" id="RU000587"/>
    </source>
</evidence>
<dbReference type="PANTHER" id="PTHR11468:SF3">
    <property type="entry name" value="GLYCOGEN PHOSPHORYLASE, LIVER FORM"/>
    <property type="match status" value="1"/>
</dbReference>
<dbReference type="EMBL" id="AEJF01000333">
    <property type="protein sequence ID" value="KLU20163.1"/>
    <property type="molecule type" value="Genomic_DNA"/>
</dbReference>
<dbReference type="EC" id="2.4.1.1" evidence="2"/>
<keyword evidence="2" id="KW-0663">Pyridoxal phosphate</keyword>
<dbReference type="Proteomes" id="UP000035963">
    <property type="component" value="Unassembled WGS sequence"/>
</dbReference>
<dbReference type="RefSeq" id="WP_047898329.1">
    <property type="nucleotide sequence ID" value="NZ_AEJF01000333.1"/>
</dbReference>
<comment type="catalytic activity">
    <reaction evidence="2">
        <text>[(1-&gt;4)-alpha-D-glucosyl](n) + phosphate = [(1-&gt;4)-alpha-D-glucosyl](n-1) + alpha-D-glucose 1-phosphate</text>
        <dbReference type="Rhea" id="RHEA:41732"/>
        <dbReference type="Rhea" id="RHEA-COMP:9584"/>
        <dbReference type="Rhea" id="RHEA-COMP:9586"/>
        <dbReference type="ChEBI" id="CHEBI:15444"/>
        <dbReference type="ChEBI" id="CHEBI:43474"/>
        <dbReference type="ChEBI" id="CHEBI:58601"/>
        <dbReference type="EC" id="2.4.1.1"/>
    </reaction>
</comment>
<dbReference type="InterPro" id="IPR000811">
    <property type="entry name" value="Glyco_trans_35"/>
</dbReference>
<dbReference type="PANTHER" id="PTHR11468">
    <property type="entry name" value="GLYCOGEN PHOSPHORYLASE"/>
    <property type="match status" value="1"/>
</dbReference>
<dbReference type="Gene3D" id="3.40.50.2000">
    <property type="entry name" value="Glycogen Phosphorylase B"/>
    <property type="match status" value="1"/>
</dbReference>
<dbReference type="Pfam" id="PF00343">
    <property type="entry name" value="Phosphorylase"/>
    <property type="match status" value="1"/>
</dbReference>
<dbReference type="GO" id="GO:0005737">
    <property type="term" value="C:cytoplasm"/>
    <property type="evidence" value="ECO:0007669"/>
    <property type="project" value="TreeGrafter"/>
</dbReference>
<comment type="cofactor">
    <cofactor evidence="2">
        <name>pyridoxal 5'-phosphate</name>
        <dbReference type="ChEBI" id="CHEBI:597326"/>
    </cofactor>
</comment>
<comment type="function">
    <text evidence="2">Allosteric enzyme that catalyzes the rate-limiting step in glycogen catabolism, the phosphorolytic cleavage of glycogen to produce glucose-1-phosphate, and plays a central role in maintaining cellular and organismal glucose homeostasis.</text>
</comment>
<comment type="caution">
    <text evidence="3">The sequence shown here is derived from an EMBL/GenBank/DDBJ whole genome shotgun (WGS) entry which is preliminary data.</text>
</comment>
<dbReference type="GO" id="GO:0030170">
    <property type="term" value="F:pyridoxal phosphate binding"/>
    <property type="evidence" value="ECO:0007669"/>
    <property type="project" value="TreeGrafter"/>
</dbReference>
<sequence length="108" mass="12007">IGRTLSNAMLSLGIYEDVQGALEAMGLNLEELIDEENDPGLGNGGLGRLAACFLDSLATLGLPGRGYGIRYDYGMFKQNIVNGSQKESPDYWLEYGNPWEFKRHNTRY</sequence>
<dbReference type="GO" id="GO:0005980">
    <property type="term" value="P:glycogen catabolic process"/>
    <property type="evidence" value="ECO:0007669"/>
    <property type="project" value="TreeGrafter"/>
</dbReference>
<feature type="non-terminal residue" evidence="3">
    <location>
        <position position="108"/>
    </location>
</feature>
<keyword evidence="4" id="KW-1185">Reference proteome</keyword>
<dbReference type="GO" id="GO:0008184">
    <property type="term" value="F:glycogen phosphorylase activity"/>
    <property type="evidence" value="ECO:0007669"/>
    <property type="project" value="InterPro"/>
</dbReference>
<organism evidence="3 4">
    <name type="scientific">Caballeronia mineralivorans PML1(12)</name>
    <dbReference type="NCBI Taxonomy" id="908627"/>
    <lineage>
        <taxon>Bacteria</taxon>
        <taxon>Pseudomonadati</taxon>
        <taxon>Pseudomonadota</taxon>
        <taxon>Betaproteobacteria</taxon>
        <taxon>Burkholderiales</taxon>
        <taxon>Burkholderiaceae</taxon>
        <taxon>Caballeronia</taxon>
    </lineage>
</organism>
<evidence type="ECO:0000313" key="4">
    <source>
        <dbReference type="Proteomes" id="UP000035963"/>
    </source>
</evidence>
<keyword evidence="2" id="KW-0328">Glycosyltransferase</keyword>
<evidence type="ECO:0000313" key="3">
    <source>
        <dbReference type="EMBL" id="KLU20163.1"/>
    </source>
</evidence>
<dbReference type="SUPFAM" id="SSF53756">
    <property type="entry name" value="UDP-Glycosyltransferase/glycogen phosphorylase"/>
    <property type="match status" value="1"/>
</dbReference>
<keyword evidence="2" id="KW-0119">Carbohydrate metabolism</keyword>
<evidence type="ECO:0000256" key="1">
    <source>
        <dbReference type="ARBA" id="ARBA00006047"/>
    </source>
</evidence>
<keyword evidence="2" id="KW-0808">Transferase</keyword>
<accession>A0A0J1FKB7</accession>
<protein>
    <recommendedName>
        <fullName evidence="2">Alpha-1,4 glucan phosphorylase</fullName>
        <ecNumber evidence="2">2.4.1.1</ecNumber>
    </recommendedName>
</protein>
<name>A0A0J1FKB7_9BURK</name>